<sequence>MVVDSVPVFRTSWKDKLLEGKVVGSSTSPMTLESCTDEEFDFEDGDISRSTVNGILAIDFSKRIQKQLVKDMDSTVVVKLLGCNIGYGVHLNQISSLWKHSQPFHLMDVENGYHLVRFQNKTDYKMVLTQGPRVVFDHYLIVQPWSMDFNPLKPFPSMVLAWIHFLGLPGFLYKWRVLGEIKNLVGKVTKLDIKIDNGASGRFARMAVFVDLEKPLTSQILVNRKVQKVEFEALPVVCFTYGRYGHLKGLCLSTLIDQNIDVDKGRVSDSLAKEFNSTAMGDSFGPWVIVERKYRRYQVGIQSHKAKIMATRLEGSRFEALNSLDVISVEKGEGESATLGAKFQQRPFIKNLKGKRKWPRIGPSDGEMKDSKNMGQSPVMRTNELRGNFSFEKDGLGTGNVGEGLDKSVGHAGIVSGLVQLEIQYSLDAPSQKHAGQAWGHSTKREPAGINILKNAYPTILFDNSSMHINPTFESPIKTVVDLNAEFLDPNRHSIVTFKENFDLNSLTNKVKDGALSCENPIDNAKKGCFWCSHFPLPKAMNSMAKILSTQMELVKENTDVLNVSADSPNAS</sequence>
<comment type="caution">
    <text evidence="3">The sequence shown here is derived from an EMBL/GenBank/DDBJ whole genome shotgun (WGS) entry which is preliminary data.</text>
</comment>
<feature type="domain" description="DUF4283" evidence="2">
    <location>
        <begin position="73"/>
        <end position="151"/>
    </location>
</feature>
<proteinExistence type="predicted"/>
<reference evidence="3 4" key="1">
    <citation type="journal article" date="2019" name="Genome Biol. Evol.">
        <title>Insights into the evolution of the New World diploid cottons (Gossypium, subgenus Houzingenia) based on genome sequencing.</title>
        <authorList>
            <person name="Grover C.E."/>
            <person name="Arick M.A. 2nd"/>
            <person name="Thrash A."/>
            <person name="Conover J.L."/>
            <person name="Sanders W.S."/>
            <person name="Peterson D.G."/>
            <person name="Frelichowski J.E."/>
            <person name="Scheffler J.A."/>
            <person name="Scheffler B.E."/>
            <person name="Wendel J.F."/>
        </authorList>
    </citation>
    <scope>NUCLEOTIDE SEQUENCE [LARGE SCALE GENOMIC DNA]</scope>
    <source>
        <strain evidence="3">27</strain>
        <tissue evidence="3">Leaf</tissue>
    </source>
</reference>
<dbReference type="InterPro" id="IPR040256">
    <property type="entry name" value="At4g02000-like"/>
</dbReference>
<accession>A0A7J8RX49</accession>
<dbReference type="PANTHER" id="PTHR31286:SF173">
    <property type="entry name" value="DUF4283 DOMAIN-CONTAINING PROTEIN"/>
    <property type="match status" value="1"/>
</dbReference>
<evidence type="ECO:0000313" key="4">
    <source>
        <dbReference type="Proteomes" id="UP000593561"/>
    </source>
</evidence>
<evidence type="ECO:0000256" key="1">
    <source>
        <dbReference type="SAM" id="MobiDB-lite"/>
    </source>
</evidence>
<dbReference type="InterPro" id="IPR025558">
    <property type="entry name" value="DUF4283"/>
</dbReference>
<keyword evidence="4" id="KW-1185">Reference proteome</keyword>
<dbReference type="PANTHER" id="PTHR31286">
    <property type="entry name" value="GLYCINE-RICH CELL WALL STRUCTURAL PROTEIN 1.8-LIKE"/>
    <property type="match status" value="1"/>
</dbReference>
<gene>
    <name evidence="3" type="ORF">Godav_027317</name>
</gene>
<name>A0A7J8RX49_GOSDV</name>
<dbReference type="AlphaFoldDB" id="A0A7J8RX49"/>
<dbReference type="Pfam" id="PF14111">
    <property type="entry name" value="DUF4283"/>
    <property type="match status" value="1"/>
</dbReference>
<protein>
    <recommendedName>
        <fullName evidence="2">DUF4283 domain-containing protein</fullName>
    </recommendedName>
</protein>
<dbReference type="Proteomes" id="UP000593561">
    <property type="component" value="Unassembled WGS sequence"/>
</dbReference>
<feature type="region of interest" description="Disordered" evidence="1">
    <location>
        <begin position="356"/>
        <end position="379"/>
    </location>
</feature>
<evidence type="ECO:0000313" key="3">
    <source>
        <dbReference type="EMBL" id="MBA0617906.1"/>
    </source>
</evidence>
<organism evidence="3 4">
    <name type="scientific">Gossypium davidsonii</name>
    <name type="common">Davidson's cotton</name>
    <name type="synonym">Gossypium klotzschianum subsp. davidsonii</name>
    <dbReference type="NCBI Taxonomy" id="34287"/>
    <lineage>
        <taxon>Eukaryota</taxon>
        <taxon>Viridiplantae</taxon>
        <taxon>Streptophyta</taxon>
        <taxon>Embryophyta</taxon>
        <taxon>Tracheophyta</taxon>
        <taxon>Spermatophyta</taxon>
        <taxon>Magnoliopsida</taxon>
        <taxon>eudicotyledons</taxon>
        <taxon>Gunneridae</taxon>
        <taxon>Pentapetalae</taxon>
        <taxon>rosids</taxon>
        <taxon>malvids</taxon>
        <taxon>Malvales</taxon>
        <taxon>Malvaceae</taxon>
        <taxon>Malvoideae</taxon>
        <taxon>Gossypium</taxon>
    </lineage>
</organism>
<dbReference type="EMBL" id="JABFAC010000007">
    <property type="protein sequence ID" value="MBA0617906.1"/>
    <property type="molecule type" value="Genomic_DNA"/>
</dbReference>
<evidence type="ECO:0000259" key="2">
    <source>
        <dbReference type="Pfam" id="PF14111"/>
    </source>
</evidence>